<feature type="compositionally biased region" description="Polar residues" evidence="1">
    <location>
        <begin position="76"/>
        <end position="86"/>
    </location>
</feature>
<dbReference type="AlphaFoldDB" id="A0A854QDM9"/>
<comment type="caution">
    <text evidence="2">The sequence shown here is derived from an EMBL/GenBank/DDBJ whole genome shotgun (WGS) entry which is preliminary data.</text>
</comment>
<reference evidence="2 3" key="1">
    <citation type="submission" date="2017-06" db="EMBL/GenBank/DDBJ databases">
        <title>Global population genomics of the pathogenic fungus Cryptococcus neoformans var. grubii.</title>
        <authorList>
            <person name="Cuomo C."/>
            <person name="Litvintseva A."/>
            <person name="Chen Y."/>
            <person name="Young S."/>
            <person name="Zeng Q."/>
            <person name="Chapman S."/>
            <person name="Gujja S."/>
            <person name="Saif S."/>
            <person name="Birren B."/>
        </authorList>
    </citation>
    <scope>NUCLEOTIDE SEQUENCE [LARGE SCALE GENOMIC DNA]</scope>
    <source>
        <strain evidence="2 3">Tu259-1</strain>
    </source>
</reference>
<dbReference type="EMBL" id="AMKT01000038">
    <property type="protein sequence ID" value="OXG22833.1"/>
    <property type="molecule type" value="Genomic_DNA"/>
</dbReference>
<protein>
    <submittedName>
        <fullName evidence="2">Uncharacterized protein</fullName>
    </submittedName>
</protein>
<evidence type="ECO:0000313" key="2">
    <source>
        <dbReference type="EMBL" id="OXG22833.1"/>
    </source>
</evidence>
<dbReference type="OrthoDB" id="2576389at2759"/>
<organism evidence="2 3">
    <name type="scientific">Cryptococcus neoformans Tu259-1</name>
    <dbReference type="NCBI Taxonomy" id="1230072"/>
    <lineage>
        <taxon>Eukaryota</taxon>
        <taxon>Fungi</taxon>
        <taxon>Dikarya</taxon>
        <taxon>Basidiomycota</taxon>
        <taxon>Agaricomycotina</taxon>
        <taxon>Tremellomycetes</taxon>
        <taxon>Tremellales</taxon>
        <taxon>Cryptococcaceae</taxon>
        <taxon>Cryptococcus</taxon>
        <taxon>Cryptococcus neoformans species complex</taxon>
    </lineage>
</organism>
<feature type="region of interest" description="Disordered" evidence="1">
    <location>
        <begin position="72"/>
        <end position="99"/>
    </location>
</feature>
<sequence length="261" mass="27775">MGYHHPGIQKRKEKKPQRTMSSPTSESFHSANSQRRPSSTTSSTDGSFHSLAPSRSNASTVDTVILRPDHLDTSLAPCSTTTFSGRNRNHNGLDDDDSAVSSTASGFRMGYQSGLVPDWPLGASEPSKPAPLGFSYGDQTGTTATTATTATATTATVSNDRVSAGSGFTHAPEPYYPVSQATDTQFPQEERSSMSHSGLVLVPSVDTTRTLATTTSIGSTVPNSQRESSRIIRLPVSPDTPPTTHKGKMRNCFNDCFNGQS</sequence>
<feature type="compositionally biased region" description="Polar residues" evidence="1">
    <location>
        <begin position="18"/>
        <end position="37"/>
    </location>
</feature>
<name>A0A854QDM9_CRYNE</name>
<proteinExistence type="predicted"/>
<gene>
    <name evidence="2" type="ORF">C361_02964</name>
</gene>
<feature type="compositionally biased region" description="Basic residues" evidence="1">
    <location>
        <begin position="7"/>
        <end position="17"/>
    </location>
</feature>
<dbReference type="Proteomes" id="UP000199727">
    <property type="component" value="Unassembled WGS sequence"/>
</dbReference>
<evidence type="ECO:0000313" key="3">
    <source>
        <dbReference type="Proteomes" id="UP000199727"/>
    </source>
</evidence>
<evidence type="ECO:0000256" key="1">
    <source>
        <dbReference type="SAM" id="MobiDB-lite"/>
    </source>
</evidence>
<feature type="region of interest" description="Disordered" evidence="1">
    <location>
        <begin position="1"/>
        <end position="60"/>
    </location>
</feature>
<accession>A0A854QDM9</accession>